<dbReference type="PANTHER" id="PTHR43827:SF3">
    <property type="entry name" value="NADP-DEPENDENT OXIDOREDUCTASE DOMAIN-CONTAINING PROTEIN"/>
    <property type="match status" value="1"/>
</dbReference>
<evidence type="ECO:0000313" key="5">
    <source>
        <dbReference type="EMBL" id="KXA94023.1"/>
    </source>
</evidence>
<feature type="domain" description="NADP-dependent oxidoreductase" evidence="4">
    <location>
        <begin position="18"/>
        <end position="258"/>
    </location>
</feature>
<comment type="caution">
    <text evidence="5">The sequence shown here is derived from an EMBL/GenBank/DDBJ whole genome shotgun (WGS) entry which is preliminary data.</text>
</comment>
<dbReference type="AlphaFoldDB" id="A0A133UII2"/>
<evidence type="ECO:0000313" key="6">
    <source>
        <dbReference type="Proteomes" id="UP000070284"/>
    </source>
</evidence>
<dbReference type="InterPro" id="IPR018170">
    <property type="entry name" value="Aldo/ket_reductase_CS"/>
</dbReference>
<dbReference type="Proteomes" id="UP000070284">
    <property type="component" value="Unassembled WGS sequence"/>
</dbReference>
<dbReference type="PATRIC" id="fig|1698264.3.peg.2047"/>
<evidence type="ECO:0000256" key="2">
    <source>
        <dbReference type="ARBA" id="ARBA00022857"/>
    </source>
</evidence>
<dbReference type="InterPro" id="IPR023210">
    <property type="entry name" value="NADP_OxRdtase_dom"/>
</dbReference>
<dbReference type="CDD" id="cd19073">
    <property type="entry name" value="AKR_AKR3F2_3"/>
    <property type="match status" value="1"/>
</dbReference>
<dbReference type="SUPFAM" id="SSF51430">
    <property type="entry name" value="NAD(P)-linked oxidoreductase"/>
    <property type="match status" value="1"/>
</dbReference>
<dbReference type="InterPro" id="IPR036812">
    <property type="entry name" value="NAD(P)_OxRdtase_dom_sf"/>
</dbReference>
<dbReference type="Gene3D" id="3.20.20.100">
    <property type="entry name" value="NADP-dependent oxidoreductase domain"/>
    <property type="match status" value="1"/>
</dbReference>
<keyword evidence="3" id="KW-0560">Oxidoreductase</keyword>
<accession>A0A133UII2</accession>
<sequence>MSSVPRLELKSGDDMPQLGFGTWNLSEKVSKKMVKKALDYGYTHIDTAESYGNESGVGEAIGDYERSELFITSKVSPSNLHYEDVLKCCEDSLDRLGTSYLDLYLVHWPNGAISIRETMWAMKELKDRGLVRNVGVSNFGINELKVAQAVADFPITVNQVEFHPWLYKENMLKFAEKNDIVITASAPLARTEVFKDDVIQELAEKYDKSPAQIVLKWELEKDVVTIPKTSSEKHMRQNFELFDWDLEPEDIERIDDIERTERVYELNFEASWMSKI</sequence>
<dbReference type="PANTHER" id="PTHR43827">
    <property type="entry name" value="2,5-DIKETO-D-GLUCONIC ACID REDUCTASE"/>
    <property type="match status" value="1"/>
</dbReference>
<dbReference type="GO" id="GO:0016616">
    <property type="term" value="F:oxidoreductase activity, acting on the CH-OH group of donors, NAD or NADP as acceptor"/>
    <property type="evidence" value="ECO:0007669"/>
    <property type="project" value="UniProtKB-ARBA"/>
</dbReference>
<comment type="similarity">
    <text evidence="1">Belongs to the aldo/keto reductase family.</text>
</comment>
<reference evidence="5 6" key="1">
    <citation type="journal article" date="2016" name="Sci. Rep.">
        <title>Metabolic traits of an uncultured archaeal lineage -MSBL1- from brine pools of the Red Sea.</title>
        <authorList>
            <person name="Mwirichia R."/>
            <person name="Alam I."/>
            <person name="Rashid M."/>
            <person name="Vinu M."/>
            <person name="Ba-Alawi W."/>
            <person name="Anthony Kamau A."/>
            <person name="Kamanda Ngugi D."/>
            <person name="Goker M."/>
            <person name="Klenk H.P."/>
            <person name="Bajic V."/>
            <person name="Stingl U."/>
        </authorList>
    </citation>
    <scope>NUCLEOTIDE SEQUENCE [LARGE SCALE GENOMIC DNA]</scope>
    <source>
        <strain evidence="5">SCGC-AAA259E19</strain>
    </source>
</reference>
<dbReference type="Pfam" id="PF00248">
    <property type="entry name" value="Aldo_ket_red"/>
    <property type="match status" value="1"/>
</dbReference>
<dbReference type="FunFam" id="3.20.20.100:FF:000002">
    <property type="entry name" value="2,5-diketo-D-gluconic acid reductase A"/>
    <property type="match status" value="1"/>
</dbReference>
<dbReference type="PROSITE" id="PS00062">
    <property type="entry name" value="ALDOKETO_REDUCTASE_2"/>
    <property type="match status" value="1"/>
</dbReference>
<evidence type="ECO:0000256" key="1">
    <source>
        <dbReference type="ARBA" id="ARBA00007905"/>
    </source>
</evidence>
<keyword evidence="2" id="KW-0521">NADP</keyword>
<protein>
    <submittedName>
        <fullName evidence="5">Oxidoreductase</fullName>
    </submittedName>
</protein>
<gene>
    <name evidence="5" type="ORF">AKJ65_05665</name>
</gene>
<dbReference type="InterPro" id="IPR020471">
    <property type="entry name" value="AKR"/>
</dbReference>
<dbReference type="EMBL" id="LHXO01000091">
    <property type="protein sequence ID" value="KXA94023.1"/>
    <property type="molecule type" value="Genomic_DNA"/>
</dbReference>
<name>A0A133UII2_9EURY</name>
<evidence type="ECO:0000256" key="3">
    <source>
        <dbReference type="ARBA" id="ARBA00023002"/>
    </source>
</evidence>
<evidence type="ECO:0000259" key="4">
    <source>
        <dbReference type="Pfam" id="PF00248"/>
    </source>
</evidence>
<keyword evidence="6" id="KW-1185">Reference proteome</keyword>
<proteinExistence type="inferred from homology"/>
<organism evidence="5 6">
    <name type="scientific">candidate division MSBL1 archaeon SCGC-AAA259E19</name>
    <dbReference type="NCBI Taxonomy" id="1698264"/>
    <lineage>
        <taxon>Archaea</taxon>
        <taxon>Methanobacteriati</taxon>
        <taxon>Methanobacteriota</taxon>
        <taxon>candidate division MSBL1</taxon>
    </lineage>
</organism>
<dbReference type="PIRSF" id="PIRSF000097">
    <property type="entry name" value="AKR"/>
    <property type="match status" value="1"/>
</dbReference>
<dbReference type="PRINTS" id="PR00069">
    <property type="entry name" value="ALDKETRDTASE"/>
</dbReference>